<proteinExistence type="predicted"/>
<dbReference type="Pfam" id="PF01074">
    <property type="entry name" value="Glyco_hydro_38N"/>
    <property type="match status" value="1"/>
</dbReference>
<dbReference type="SUPFAM" id="SSF88713">
    <property type="entry name" value="Glycoside hydrolase/deacetylase"/>
    <property type="match status" value="1"/>
</dbReference>
<evidence type="ECO:0000313" key="3">
    <source>
        <dbReference type="Proteomes" id="UP000240322"/>
    </source>
</evidence>
<dbReference type="Gene3D" id="3.20.110.10">
    <property type="entry name" value="Glycoside hydrolase 38, N terminal domain"/>
    <property type="match status" value="1"/>
</dbReference>
<evidence type="ECO:0000313" key="2">
    <source>
        <dbReference type="EMBL" id="PSN89100.1"/>
    </source>
</evidence>
<name>A0A2R6ARY2_9ARCH</name>
<comment type="caution">
    <text evidence="2">The sequence shown here is derived from an EMBL/GenBank/DDBJ whole genome shotgun (WGS) entry which is preliminary data.</text>
</comment>
<reference evidence="2 3" key="1">
    <citation type="submission" date="2017-04" db="EMBL/GenBank/DDBJ databases">
        <title>Novel microbial lineages endemic to geothermal iron-oxide mats fill important gaps in the evolutionary history of Archaea.</title>
        <authorList>
            <person name="Jay Z.J."/>
            <person name="Beam J.P."/>
            <person name="Dlakic M."/>
            <person name="Rusch D.B."/>
            <person name="Kozubal M.A."/>
            <person name="Inskeep W.P."/>
        </authorList>
    </citation>
    <scope>NUCLEOTIDE SEQUENCE [LARGE SCALE GENOMIC DNA]</scope>
    <source>
        <strain evidence="2">OSP_D</strain>
    </source>
</reference>
<evidence type="ECO:0000259" key="1">
    <source>
        <dbReference type="Pfam" id="PF01074"/>
    </source>
</evidence>
<dbReference type="GO" id="GO:0004559">
    <property type="term" value="F:alpha-mannosidase activity"/>
    <property type="evidence" value="ECO:0007669"/>
    <property type="project" value="InterPro"/>
</dbReference>
<dbReference type="InterPro" id="IPR011330">
    <property type="entry name" value="Glyco_hydro/deAcase_b/a-brl"/>
</dbReference>
<feature type="domain" description="Glycoside hydrolase family 38 N-terminal" evidence="1">
    <location>
        <begin position="124"/>
        <end position="151"/>
    </location>
</feature>
<dbReference type="EMBL" id="NEXE01000104">
    <property type="protein sequence ID" value="PSN89100.1"/>
    <property type="molecule type" value="Genomic_DNA"/>
</dbReference>
<dbReference type="InterPro" id="IPR027291">
    <property type="entry name" value="Glyco_hydro_38_N_sf"/>
</dbReference>
<dbReference type="GO" id="GO:0006013">
    <property type="term" value="P:mannose metabolic process"/>
    <property type="evidence" value="ECO:0007669"/>
    <property type="project" value="InterPro"/>
</dbReference>
<dbReference type="AlphaFoldDB" id="A0A2R6ARY2"/>
<sequence>MAFGEKVSVNRGEPYYVEVVSGVFELWIRLKIINELRRLTHYEDLRVELGQTLEEALRMSPFRGVSRLQLEVANEFDSVQAELLRVVPEEYVAGPFGAEISEALRHLRGRLAELRDEYGKRGRIYAVAHAHIDAAWLWDFDETRRKIARTF</sequence>
<protein>
    <recommendedName>
        <fullName evidence="1">Glycoside hydrolase family 38 N-terminal domain-containing protein</fullName>
    </recommendedName>
</protein>
<organism evidence="2 3">
    <name type="scientific">Candidatus Marsarchaeota G2 archaeon OSP_D</name>
    <dbReference type="NCBI Taxonomy" id="1978157"/>
    <lineage>
        <taxon>Archaea</taxon>
        <taxon>Candidatus Marsarchaeota</taxon>
        <taxon>Candidatus Marsarchaeota group 2</taxon>
    </lineage>
</organism>
<dbReference type="Proteomes" id="UP000240322">
    <property type="component" value="Unassembled WGS sequence"/>
</dbReference>
<accession>A0A2R6ARY2</accession>
<gene>
    <name evidence="2" type="ORF">B9Q03_08755</name>
</gene>
<dbReference type="InterPro" id="IPR000602">
    <property type="entry name" value="Glyco_hydro_38_N"/>
</dbReference>